<reference evidence="1 2" key="1">
    <citation type="submission" date="2020-10" db="EMBL/GenBank/DDBJ databases">
        <title>Sequencing the genomes of 1000 actinobacteria strains.</title>
        <authorList>
            <person name="Klenk H.-P."/>
        </authorList>
    </citation>
    <scope>NUCLEOTIDE SEQUENCE [LARGE SCALE GENOMIC DNA]</scope>
    <source>
        <strain evidence="1 2">DSM 43173</strain>
    </source>
</reference>
<proteinExistence type="predicted"/>
<protein>
    <submittedName>
        <fullName evidence="1">Uncharacterized protein</fullName>
    </submittedName>
</protein>
<evidence type="ECO:0000313" key="2">
    <source>
        <dbReference type="Proteomes" id="UP000633509"/>
    </source>
</evidence>
<sequence>MPECHKVGFDSATQLTTFFEPFPIDETVNMVIRAMGEHQVQVARIDPADTGAGLTLGARIGDGVPARSAG</sequence>
<accession>A0ABR9MDN7</accession>
<dbReference type="Proteomes" id="UP000633509">
    <property type="component" value="Unassembled WGS sequence"/>
</dbReference>
<dbReference type="RefSeq" id="WP_192790808.1">
    <property type="nucleotide sequence ID" value="NZ_JADBEK010000001.1"/>
</dbReference>
<organism evidence="1 2">
    <name type="scientific">Nonomuraea angiospora</name>
    <dbReference type="NCBI Taxonomy" id="46172"/>
    <lineage>
        <taxon>Bacteria</taxon>
        <taxon>Bacillati</taxon>
        <taxon>Actinomycetota</taxon>
        <taxon>Actinomycetes</taxon>
        <taxon>Streptosporangiales</taxon>
        <taxon>Streptosporangiaceae</taxon>
        <taxon>Nonomuraea</taxon>
    </lineage>
</organism>
<dbReference type="EMBL" id="JADBEK010000001">
    <property type="protein sequence ID" value="MBE1591036.1"/>
    <property type="molecule type" value="Genomic_DNA"/>
</dbReference>
<gene>
    <name evidence="1" type="ORF">H4W80_009294</name>
</gene>
<keyword evidence="2" id="KW-1185">Reference proteome</keyword>
<comment type="caution">
    <text evidence="1">The sequence shown here is derived from an EMBL/GenBank/DDBJ whole genome shotgun (WGS) entry which is preliminary data.</text>
</comment>
<evidence type="ECO:0000313" key="1">
    <source>
        <dbReference type="EMBL" id="MBE1591036.1"/>
    </source>
</evidence>
<name>A0ABR9MDN7_9ACTN</name>